<reference evidence="1" key="1">
    <citation type="submission" date="2020-11" db="EMBL/GenBank/DDBJ databases">
        <authorList>
            <consortium name="DOE Joint Genome Institute"/>
            <person name="Ahrendt S."/>
            <person name="Riley R."/>
            <person name="Andreopoulos W."/>
            <person name="Labutti K."/>
            <person name="Pangilinan J."/>
            <person name="Ruiz-Duenas F.J."/>
            <person name="Barrasa J.M."/>
            <person name="Sanchez-Garcia M."/>
            <person name="Camarero S."/>
            <person name="Miyauchi S."/>
            <person name="Serrano A."/>
            <person name="Linde D."/>
            <person name="Babiker R."/>
            <person name="Drula E."/>
            <person name="Ayuso-Fernandez I."/>
            <person name="Pacheco R."/>
            <person name="Padilla G."/>
            <person name="Ferreira P."/>
            <person name="Barriuso J."/>
            <person name="Kellner H."/>
            <person name="Castanera R."/>
            <person name="Alfaro M."/>
            <person name="Ramirez L."/>
            <person name="Pisabarro A.G."/>
            <person name="Kuo A."/>
            <person name="Tritt A."/>
            <person name="Lipzen A."/>
            <person name="He G."/>
            <person name="Yan M."/>
            <person name="Ng V."/>
            <person name="Cullen D."/>
            <person name="Martin F."/>
            <person name="Rosso M.-N."/>
            <person name="Henrissat B."/>
            <person name="Hibbett D."/>
            <person name="Martinez A.T."/>
            <person name="Grigoriev I.V."/>
        </authorList>
    </citation>
    <scope>NUCLEOTIDE SEQUENCE</scope>
    <source>
        <strain evidence="1">AH 40177</strain>
    </source>
</reference>
<evidence type="ECO:0000313" key="1">
    <source>
        <dbReference type="EMBL" id="KAF9063940.1"/>
    </source>
</evidence>
<comment type="caution">
    <text evidence="1">The sequence shown here is derived from an EMBL/GenBank/DDBJ whole genome shotgun (WGS) entry which is preliminary data.</text>
</comment>
<sequence length="109" mass="12383">HAQACNVIERIFGVIKKCWVVLVLPPKYDMDLQARLPASLAALHNFILDHDPHEHIERDLIDPVPGAHLNPAELLAFQGELSTERQTDAESEEGWQLCEQIAQAMWTDY</sequence>
<dbReference type="Proteomes" id="UP000772434">
    <property type="component" value="Unassembled WGS sequence"/>
</dbReference>
<evidence type="ECO:0000313" key="2">
    <source>
        <dbReference type="Proteomes" id="UP000772434"/>
    </source>
</evidence>
<feature type="non-terminal residue" evidence="1">
    <location>
        <position position="1"/>
    </location>
</feature>
<name>A0A9P5PKX7_9AGAR</name>
<organism evidence="1 2">
    <name type="scientific">Rhodocollybia butyracea</name>
    <dbReference type="NCBI Taxonomy" id="206335"/>
    <lineage>
        <taxon>Eukaryota</taxon>
        <taxon>Fungi</taxon>
        <taxon>Dikarya</taxon>
        <taxon>Basidiomycota</taxon>
        <taxon>Agaricomycotina</taxon>
        <taxon>Agaricomycetes</taxon>
        <taxon>Agaricomycetidae</taxon>
        <taxon>Agaricales</taxon>
        <taxon>Marasmiineae</taxon>
        <taxon>Omphalotaceae</taxon>
        <taxon>Rhodocollybia</taxon>
    </lineage>
</organism>
<proteinExistence type="predicted"/>
<evidence type="ECO:0008006" key="3">
    <source>
        <dbReference type="Google" id="ProtNLM"/>
    </source>
</evidence>
<dbReference type="OrthoDB" id="1681765at2759"/>
<protein>
    <recommendedName>
        <fullName evidence="3">DDE Tnp4 domain-containing protein</fullName>
    </recommendedName>
</protein>
<keyword evidence="2" id="KW-1185">Reference proteome</keyword>
<feature type="non-terminal residue" evidence="1">
    <location>
        <position position="109"/>
    </location>
</feature>
<gene>
    <name evidence="1" type="ORF">BDP27DRAFT_1173299</name>
</gene>
<accession>A0A9P5PKX7</accession>
<dbReference type="EMBL" id="JADNRY010000135">
    <property type="protein sequence ID" value="KAF9063940.1"/>
    <property type="molecule type" value="Genomic_DNA"/>
</dbReference>
<dbReference type="AlphaFoldDB" id="A0A9P5PKX7"/>